<dbReference type="AlphaFoldDB" id="A0A0C2XRQ8"/>
<name>A0A0C2XRQ8_SERVB</name>
<gene>
    <name evidence="3" type="ORF">M408DRAFT_235272</name>
</gene>
<feature type="domain" description="Fungal-type protein kinase" evidence="2">
    <location>
        <begin position="199"/>
        <end position="654"/>
    </location>
</feature>
<organism evidence="3 4">
    <name type="scientific">Serendipita vermifera MAFF 305830</name>
    <dbReference type="NCBI Taxonomy" id="933852"/>
    <lineage>
        <taxon>Eukaryota</taxon>
        <taxon>Fungi</taxon>
        <taxon>Dikarya</taxon>
        <taxon>Basidiomycota</taxon>
        <taxon>Agaricomycotina</taxon>
        <taxon>Agaricomycetes</taxon>
        <taxon>Sebacinales</taxon>
        <taxon>Serendipitaceae</taxon>
        <taxon>Serendipita</taxon>
    </lineage>
</organism>
<dbReference type="SUPFAM" id="SSF56112">
    <property type="entry name" value="Protein kinase-like (PK-like)"/>
    <property type="match status" value="1"/>
</dbReference>
<dbReference type="PANTHER" id="PTHR38248">
    <property type="entry name" value="FUNK1 6"/>
    <property type="match status" value="1"/>
</dbReference>
<dbReference type="InterPro" id="IPR008266">
    <property type="entry name" value="Tyr_kinase_AS"/>
</dbReference>
<dbReference type="Pfam" id="PF17667">
    <property type="entry name" value="Pkinase_fungal"/>
    <property type="match status" value="1"/>
</dbReference>
<evidence type="ECO:0000256" key="1">
    <source>
        <dbReference type="SAM" id="MobiDB-lite"/>
    </source>
</evidence>
<dbReference type="PROSITE" id="PS00109">
    <property type="entry name" value="PROTEIN_KINASE_TYR"/>
    <property type="match status" value="1"/>
</dbReference>
<sequence length="764" mass="85830">MNPRIVDNGIYSQSHHASREDLRNALGDKRVTFLETPDFWTQFLLTESVPSDTVESVLKTVQVHVEKLTSLAAGRNPLESNMYPPLDDILKVIQKQSRSPRFWKDHHTKYPGVDSGVFVSGLHGKDPASTQVSSAGSEKNLRRRCTKMPKIEGRGPLYSRPEGSDEIESSDDDNDSYRARKTPSQFAESPRIFDARKPDYLLLDADYQGCRLEQPLWRQIAVIMELKAQSSGAPSSASPESSLIVQCTDYARLHMSLRPFQRFSLLFSLCGTLFTAWLVDRVGVVISDNVDISKSSGAHTFIRALIRVTCLMTAYDVGMDPTVSIYGNSALGDFNVPRFVVTMPSKRIYITRGIPIWQSSSVFGRGTVVWNVDEMSATSKPIEPEGSEKSETGAKSALILKNAYRNKERIGESEFYDAIQNAKIDGLAVFREGGDISWSPDSEQVQEYQQETDKDEAESSKRAKFVAISASLHRMKLNATTTEDSIAHRLVLESKGKRLSEYEDLCGLLKGILSCVKGHGALYEHGILHRDISIGNVFLSDSSTSDSNGPAGFLADFDMAKVHDEIKLARLIGEKGANHLVKSTTGSITGTAQFMSLSLLLEHSRTQDRKRIKGTVVSRPLIVSYRKPPQEQRRPLLISDPRHDLQSFVWVFFYALCVKEMNLKATPSERERYCREYFVKIFGAVSFKETYDHHHRICGRIADCDESDQAWRLSYISDANAWPILEELMRAIREDTLDYKEFEDILLHYIHQLTKAVSGPAEAN</sequence>
<dbReference type="Gene3D" id="1.10.510.10">
    <property type="entry name" value="Transferase(Phosphotransferase) domain 1"/>
    <property type="match status" value="1"/>
</dbReference>
<evidence type="ECO:0000313" key="3">
    <source>
        <dbReference type="EMBL" id="KIM31577.1"/>
    </source>
</evidence>
<dbReference type="Proteomes" id="UP000054097">
    <property type="component" value="Unassembled WGS sequence"/>
</dbReference>
<dbReference type="OrthoDB" id="3271155at2759"/>
<feature type="compositionally biased region" description="Polar residues" evidence="1">
    <location>
        <begin position="128"/>
        <end position="137"/>
    </location>
</feature>
<feature type="compositionally biased region" description="Acidic residues" evidence="1">
    <location>
        <begin position="164"/>
        <end position="174"/>
    </location>
</feature>
<feature type="region of interest" description="Disordered" evidence="1">
    <location>
        <begin position="124"/>
        <end position="185"/>
    </location>
</feature>
<reference evidence="4" key="2">
    <citation type="submission" date="2015-01" db="EMBL/GenBank/DDBJ databases">
        <title>Evolutionary Origins and Diversification of the Mycorrhizal Mutualists.</title>
        <authorList>
            <consortium name="DOE Joint Genome Institute"/>
            <consortium name="Mycorrhizal Genomics Consortium"/>
            <person name="Kohler A."/>
            <person name="Kuo A."/>
            <person name="Nagy L.G."/>
            <person name="Floudas D."/>
            <person name="Copeland A."/>
            <person name="Barry K.W."/>
            <person name="Cichocki N."/>
            <person name="Veneault-Fourrey C."/>
            <person name="LaButti K."/>
            <person name="Lindquist E.A."/>
            <person name="Lipzen A."/>
            <person name="Lundell T."/>
            <person name="Morin E."/>
            <person name="Murat C."/>
            <person name="Riley R."/>
            <person name="Ohm R."/>
            <person name="Sun H."/>
            <person name="Tunlid A."/>
            <person name="Henrissat B."/>
            <person name="Grigoriev I.V."/>
            <person name="Hibbett D.S."/>
            <person name="Martin F."/>
        </authorList>
    </citation>
    <scope>NUCLEOTIDE SEQUENCE [LARGE SCALE GENOMIC DNA]</scope>
    <source>
        <strain evidence="4">MAFF 305830</strain>
    </source>
</reference>
<reference evidence="3 4" key="1">
    <citation type="submission" date="2014-04" db="EMBL/GenBank/DDBJ databases">
        <authorList>
            <consortium name="DOE Joint Genome Institute"/>
            <person name="Kuo A."/>
            <person name="Zuccaro A."/>
            <person name="Kohler A."/>
            <person name="Nagy L.G."/>
            <person name="Floudas D."/>
            <person name="Copeland A."/>
            <person name="Barry K.W."/>
            <person name="Cichocki N."/>
            <person name="Veneault-Fourrey C."/>
            <person name="LaButti K."/>
            <person name="Lindquist E.A."/>
            <person name="Lipzen A."/>
            <person name="Lundell T."/>
            <person name="Morin E."/>
            <person name="Murat C."/>
            <person name="Sun H."/>
            <person name="Tunlid A."/>
            <person name="Henrissat B."/>
            <person name="Grigoriev I.V."/>
            <person name="Hibbett D.S."/>
            <person name="Martin F."/>
            <person name="Nordberg H.P."/>
            <person name="Cantor M.N."/>
            <person name="Hua S.X."/>
        </authorList>
    </citation>
    <scope>NUCLEOTIDE SEQUENCE [LARGE SCALE GENOMIC DNA]</scope>
    <source>
        <strain evidence="3 4">MAFF 305830</strain>
    </source>
</reference>
<dbReference type="HOGENOM" id="CLU_365311_0_0_1"/>
<protein>
    <recommendedName>
        <fullName evidence="2">Fungal-type protein kinase domain-containing protein</fullName>
    </recommendedName>
</protein>
<evidence type="ECO:0000313" key="4">
    <source>
        <dbReference type="Proteomes" id="UP000054097"/>
    </source>
</evidence>
<dbReference type="GO" id="GO:0004672">
    <property type="term" value="F:protein kinase activity"/>
    <property type="evidence" value="ECO:0007669"/>
    <property type="project" value="InterPro"/>
</dbReference>
<dbReference type="PANTHER" id="PTHR38248:SF2">
    <property type="entry name" value="FUNK1 11"/>
    <property type="match status" value="1"/>
</dbReference>
<dbReference type="InterPro" id="IPR040976">
    <property type="entry name" value="Pkinase_fungal"/>
</dbReference>
<accession>A0A0C2XRQ8</accession>
<dbReference type="InterPro" id="IPR011009">
    <property type="entry name" value="Kinase-like_dom_sf"/>
</dbReference>
<proteinExistence type="predicted"/>
<keyword evidence="4" id="KW-1185">Reference proteome</keyword>
<dbReference type="EMBL" id="KN824281">
    <property type="protein sequence ID" value="KIM31577.1"/>
    <property type="molecule type" value="Genomic_DNA"/>
</dbReference>
<evidence type="ECO:0000259" key="2">
    <source>
        <dbReference type="Pfam" id="PF17667"/>
    </source>
</evidence>
<dbReference type="STRING" id="933852.A0A0C2XRQ8"/>